<comment type="caution">
    <text evidence="2">The sequence shown here is derived from an EMBL/GenBank/DDBJ whole genome shotgun (WGS) entry which is preliminary data.</text>
</comment>
<keyword evidence="1" id="KW-1133">Transmembrane helix</keyword>
<reference evidence="2 3" key="1">
    <citation type="submission" date="2019-03" db="EMBL/GenBank/DDBJ databases">
        <title>Genomic Encyclopedia of Type Strains, Phase IV (KMG-IV): sequencing the most valuable type-strain genomes for metagenomic binning, comparative biology and taxonomic classification.</title>
        <authorList>
            <person name="Goeker M."/>
        </authorList>
    </citation>
    <scope>NUCLEOTIDE SEQUENCE [LARGE SCALE GENOMIC DNA]</scope>
    <source>
        <strain evidence="2 3">DSM 45765</strain>
    </source>
</reference>
<accession>A0A4R2QQT5</accession>
<keyword evidence="1" id="KW-0472">Membrane</keyword>
<organism evidence="2 3">
    <name type="scientific">Tamaricihabitans halophyticus</name>
    <dbReference type="NCBI Taxonomy" id="1262583"/>
    <lineage>
        <taxon>Bacteria</taxon>
        <taxon>Bacillati</taxon>
        <taxon>Actinomycetota</taxon>
        <taxon>Actinomycetes</taxon>
        <taxon>Pseudonocardiales</taxon>
        <taxon>Pseudonocardiaceae</taxon>
        <taxon>Tamaricihabitans</taxon>
    </lineage>
</organism>
<dbReference type="EMBL" id="SLXQ01000009">
    <property type="protein sequence ID" value="TCP49411.1"/>
    <property type="molecule type" value="Genomic_DNA"/>
</dbReference>
<keyword evidence="3" id="KW-1185">Reference proteome</keyword>
<feature type="transmembrane region" description="Helical" evidence="1">
    <location>
        <begin position="99"/>
        <end position="119"/>
    </location>
</feature>
<evidence type="ECO:0000256" key="1">
    <source>
        <dbReference type="SAM" id="Phobius"/>
    </source>
</evidence>
<feature type="transmembrane region" description="Helical" evidence="1">
    <location>
        <begin position="125"/>
        <end position="148"/>
    </location>
</feature>
<evidence type="ECO:0000313" key="2">
    <source>
        <dbReference type="EMBL" id="TCP49411.1"/>
    </source>
</evidence>
<protein>
    <submittedName>
        <fullName evidence="2">Uncharacterized protein</fullName>
    </submittedName>
</protein>
<dbReference type="AlphaFoldDB" id="A0A4R2QQT5"/>
<sequence length="178" mass="19386">MGVTEPGTEYAVDAEWLAERARMPDHCARHGAPSVQRVAFDLQSRPPKERASVVNTNALTTYARMADWGSRVRITKVRDWPLCASCVRTRRSWRLLSRVLGYGGLGLILLAIVLRLVLGEAVPELAIPLVVGVLLGIAAPFAFARAGLARLVGARTSADGAKVILRDPHPAFRDVLVR</sequence>
<keyword evidence="1" id="KW-0812">Transmembrane</keyword>
<gene>
    <name evidence="2" type="ORF">EV191_109233</name>
</gene>
<proteinExistence type="predicted"/>
<evidence type="ECO:0000313" key="3">
    <source>
        <dbReference type="Proteomes" id="UP000294911"/>
    </source>
</evidence>
<dbReference type="Proteomes" id="UP000294911">
    <property type="component" value="Unassembled WGS sequence"/>
</dbReference>
<name>A0A4R2QQT5_9PSEU</name>